<comment type="caution">
    <text evidence="2">The sequence shown here is derived from an EMBL/GenBank/DDBJ whole genome shotgun (WGS) entry which is preliminary data.</text>
</comment>
<dbReference type="AlphaFoldDB" id="A0A371ERB7"/>
<dbReference type="OrthoDB" id="1433117at2759"/>
<dbReference type="EMBL" id="QJKJ01012464">
    <property type="protein sequence ID" value="RDX68587.1"/>
    <property type="molecule type" value="Genomic_DNA"/>
</dbReference>
<evidence type="ECO:0000313" key="2">
    <source>
        <dbReference type="EMBL" id="RDX68587.1"/>
    </source>
</evidence>
<feature type="non-terminal residue" evidence="2">
    <location>
        <position position="1"/>
    </location>
</feature>
<accession>A0A371ERB7</accession>
<organism evidence="2 3">
    <name type="scientific">Mucuna pruriens</name>
    <name type="common">Velvet bean</name>
    <name type="synonym">Dolichos pruriens</name>
    <dbReference type="NCBI Taxonomy" id="157652"/>
    <lineage>
        <taxon>Eukaryota</taxon>
        <taxon>Viridiplantae</taxon>
        <taxon>Streptophyta</taxon>
        <taxon>Embryophyta</taxon>
        <taxon>Tracheophyta</taxon>
        <taxon>Spermatophyta</taxon>
        <taxon>Magnoliopsida</taxon>
        <taxon>eudicotyledons</taxon>
        <taxon>Gunneridae</taxon>
        <taxon>Pentapetalae</taxon>
        <taxon>rosids</taxon>
        <taxon>fabids</taxon>
        <taxon>Fabales</taxon>
        <taxon>Fabaceae</taxon>
        <taxon>Papilionoideae</taxon>
        <taxon>50 kb inversion clade</taxon>
        <taxon>NPAAA clade</taxon>
        <taxon>indigoferoid/millettioid clade</taxon>
        <taxon>Phaseoleae</taxon>
        <taxon>Mucuna</taxon>
    </lineage>
</organism>
<evidence type="ECO:0000313" key="3">
    <source>
        <dbReference type="Proteomes" id="UP000257109"/>
    </source>
</evidence>
<protein>
    <submittedName>
        <fullName evidence="2">Uncharacterized protein</fullName>
    </submittedName>
</protein>
<feature type="region of interest" description="Disordered" evidence="1">
    <location>
        <begin position="1"/>
        <end position="21"/>
    </location>
</feature>
<keyword evidence="3" id="KW-1185">Reference proteome</keyword>
<sequence length="64" mass="7845">MIQKKGFLLTVQEPRPDPQENLQEHWRPFRITKEVRKRAYKLEHLDGQKIPCTWNATSLRFYYN</sequence>
<gene>
    <name evidence="2" type="ORF">CR513_52410</name>
</gene>
<reference evidence="2" key="1">
    <citation type="submission" date="2018-05" db="EMBL/GenBank/DDBJ databases">
        <title>Draft genome of Mucuna pruriens seed.</title>
        <authorList>
            <person name="Nnadi N.E."/>
            <person name="Vos R."/>
            <person name="Hasami M.H."/>
            <person name="Devisetty U.K."/>
            <person name="Aguiy J.C."/>
        </authorList>
    </citation>
    <scope>NUCLEOTIDE SEQUENCE [LARGE SCALE GENOMIC DNA]</scope>
    <source>
        <strain evidence="2">JCA_2017</strain>
    </source>
</reference>
<evidence type="ECO:0000256" key="1">
    <source>
        <dbReference type="SAM" id="MobiDB-lite"/>
    </source>
</evidence>
<dbReference type="Proteomes" id="UP000257109">
    <property type="component" value="Unassembled WGS sequence"/>
</dbReference>
<name>A0A371ERB7_MUCPR</name>
<proteinExistence type="predicted"/>